<feature type="non-terminal residue" evidence="2">
    <location>
        <position position="1"/>
    </location>
</feature>
<protein>
    <submittedName>
        <fullName evidence="2">Uncharacterized protein</fullName>
    </submittedName>
</protein>
<keyword evidence="3" id="KW-1185">Reference proteome</keyword>
<evidence type="ECO:0000313" key="2">
    <source>
        <dbReference type="EMBL" id="KAF7263691.1"/>
    </source>
</evidence>
<accession>A0A834HQ29</accession>
<feature type="compositionally biased region" description="Basic and acidic residues" evidence="1">
    <location>
        <begin position="1"/>
        <end position="10"/>
    </location>
</feature>
<feature type="compositionally biased region" description="Basic and acidic residues" evidence="1">
    <location>
        <begin position="26"/>
        <end position="36"/>
    </location>
</feature>
<comment type="caution">
    <text evidence="2">The sequence shown here is derived from an EMBL/GenBank/DDBJ whole genome shotgun (WGS) entry which is preliminary data.</text>
</comment>
<feature type="region of interest" description="Disordered" evidence="1">
    <location>
        <begin position="62"/>
        <end position="114"/>
    </location>
</feature>
<evidence type="ECO:0000313" key="3">
    <source>
        <dbReference type="Proteomes" id="UP000625711"/>
    </source>
</evidence>
<name>A0A834HQ29_RHYFE</name>
<proteinExistence type="predicted"/>
<gene>
    <name evidence="2" type="ORF">GWI33_001352</name>
</gene>
<dbReference type="AlphaFoldDB" id="A0A834HQ29"/>
<feature type="compositionally biased region" description="Polar residues" evidence="1">
    <location>
        <begin position="99"/>
        <end position="114"/>
    </location>
</feature>
<feature type="region of interest" description="Disordered" evidence="1">
    <location>
        <begin position="1"/>
        <end position="43"/>
    </location>
</feature>
<organism evidence="2 3">
    <name type="scientific">Rhynchophorus ferrugineus</name>
    <name type="common">Red palm weevil</name>
    <name type="synonym">Curculio ferrugineus</name>
    <dbReference type="NCBI Taxonomy" id="354439"/>
    <lineage>
        <taxon>Eukaryota</taxon>
        <taxon>Metazoa</taxon>
        <taxon>Ecdysozoa</taxon>
        <taxon>Arthropoda</taxon>
        <taxon>Hexapoda</taxon>
        <taxon>Insecta</taxon>
        <taxon>Pterygota</taxon>
        <taxon>Neoptera</taxon>
        <taxon>Endopterygota</taxon>
        <taxon>Coleoptera</taxon>
        <taxon>Polyphaga</taxon>
        <taxon>Cucujiformia</taxon>
        <taxon>Curculionidae</taxon>
        <taxon>Dryophthorinae</taxon>
        <taxon>Rhynchophorus</taxon>
    </lineage>
</organism>
<sequence length="114" mass="12237">TDGSAKKEANRPATAVHKNTSSGAEKNTKEPYRSREQGSPGSYLTRRVKAIGSIPAFVHFRSVAETAGSDKSSDAKASRGRGEDKKETASRTDFERAVRSTSVTFSRSMSVSPV</sequence>
<dbReference type="EMBL" id="JAACXV010020011">
    <property type="protein sequence ID" value="KAF7263691.1"/>
    <property type="molecule type" value="Genomic_DNA"/>
</dbReference>
<feature type="compositionally biased region" description="Basic and acidic residues" evidence="1">
    <location>
        <begin position="71"/>
        <end position="98"/>
    </location>
</feature>
<evidence type="ECO:0000256" key="1">
    <source>
        <dbReference type="SAM" id="MobiDB-lite"/>
    </source>
</evidence>
<dbReference type="Proteomes" id="UP000625711">
    <property type="component" value="Unassembled WGS sequence"/>
</dbReference>
<reference evidence="2" key="1">
    <citation type="submission" date="2020-08" db="EMBL/GenBank/DDBJ databases">
        <title>Genome sequencing and assembly of the red palm weevil Rhynchophorus ferrugineus.</title>
        <authorList>
            <person name="Dias G.B."/>
            <person name="Bergman C.M."/>
            <person name="Manee M."/>
        </authorList>
    </citation>
    <scope>NUCLEOTIDE SEQUENCE</scope>
    <source>
        <strain evidence="2">AA-2017</strain>
        <tissue evidence="2">Whole larva</tissue>
    </source>
</reference>